<evidence type="ECO:0000256" key="2">
    <source>
        <dbReference type="PROSITE-ProRule" id="PRU00708"/>
    </source>
</evidence>
<reference evidence="4" key="1">
    <citation type="submission" date="2024-07" db="EMBL/GenBank/DDBJ databases">
        <title>Two chromosome-level genome assemblies of Korean endemic species Abeliophyllum distichum and Forsythia ovata (Oleaceae).</title>
        <authorList>
            <person name="Jang H."/>
        </authorList>
    </citation>
    <scope>NUCLEOTIDE SEQUENCE [LARGE SCALE GENOMIC DNA]</scope>
</reference>
<protein>
    <submittedName>
        <fullName evidence="3">Protein root UVB sensitive 1</fullName>
    </submittedName>
</protein>
<keyword evidence="4" id="KW-1185">Reference proteome</keyword>
<accession>A0ABD1WJV7</accession>
<name>A0ABD1WJV7_9LAMI</name>
<evidence type="ECO:0000313" key="3">
    <source>
        <dbReference type="EMBL" id="KAL2549976.1"/>
    </source>
</evidence>
<feature type="repeat" description="PPR" evidence="2">
    <location>
        <begin position="5"/>
        <end position="40"/>
    </location>
</feature>
<dbReference type="PROSITE" id="PS51375">
    <property type="entry name" value="PPR"/>
    <property type="match status" value="1"/>
</dbReference>
<proteinExistence type="predicted"/>
<keyword evidence="1" id="KW-0677">Repeat</keyword>
<gene>
    <name evidence="3" type="ORF">Fot_11506</name>
</gene>
<evidence type="ECO:0000313" key="4">
    <source>
        <dbReference type="Proteomes" id="UP001604277"/>
    </source>
</evidence>
<dbReference type="InterPro" id="IPR011990">
    <property type="entry name" value="TPR-like_helical_dom_sf"/>
</dbReference>
<dbReference type="Gene3D" id="1.25.40.10">
    <property type="entry name" value="Tetratricopeptide repeat domain"/>
    <property type="match status" value="1"/>
</dbReference>
<sequence>MPKKDLISWNSLISGFSRKGELNYCSNSFHRMRFEMGLEPNEVVLKECSSLQDMLKSLFQVNYLYWLEKNAGIKSSSSCDDCRPRGRLQISLDYVLHKFNHVKNDGEVAGWVVDGLIARPLPNRVSIGNEAASPPGIR</sequence>
<dbReference type="EMBL" id="JBFOLJ010000003">
    <property type="protein sequence ID" value="KAL2549976.1"/>
    <property type="molecule type" value="Genomic_DNA"/>
</dbReference>
<dbReference type="InterPro" id="IPR002885">
    <property type="entry name" value="PPR_rpt"/>
</dbReference>
<comment type="caution">
    <text evidence="3">The sequence shown here is derived from an EMBL/GenBank/DDBJ whole genome shotgun (WGS) entry which is preliminary data.</text>
</comment>
<organism evidence="3 4">
    <name type="scientific">Forsythia ovata</name>
    <dbReference type="NCBI Taxonomy" id="205694"/>
    <lineage>
        <taxon>Eukaryota</taxon>
        <taxon>Viridiplantae</taxon>
        <taxon>Streptophyta</taxon>
        <taxon>Embryophyta</taxon>
        <taxon>Tracheophyta</taxon>
        <taxon>Spermatophyta</taxon>
        <taxon>Magnoliopsida</taxon>
        <taxon>eudicotyledons</taxon>
        <taxon>Gunneridae</taxon>
        <taxon>Pentapetalae</taxon>
        <taxon>asterids</taxon>
        <taxon>lamiids</taxon>
        <taxon>Lamiales</taxon>
        <taxon>Oleaceae</taxon>
        <taxon>Forsythieae</taxon>
        <taxon>Forsythia</taxon>
    </lineage>
</organism>
<dbReference type="Proteomes" id="UP001604277">
    <property type="component" value="Unassembled WGS sequence"/>
</dbReference>
<dbReference type="AlphaFoldDB" id="A0ABD1WJV7"/>
<evidence type="ECO:0000256" key="1">
    <source>
        <dbReference type="ARBA" id="ARBA00022737"/>
    </source>
</evidence>